<evidence type="ECO:0000313" key="1">
    <source>
        <dbReference type="EMBL" id="SET11166.1"/>
    </source>
</evidence>
<protein>
    <submittedName>
        <fullName evidence="1">Uncharacterized protein</fullName>
    </submittedName>
</protein>
<organism evidence="1 2">
    <name type="scientific">Nitrosomonas marina</name>
    <dbReference type="NCBI Taxonomy" id="917"/>
    <lineage>
        <taxon>Bacteria</taxon>
        <taxon>Pseudomonadati</taxon>
        <taxon>Pseudomonadota</taxon>
        <taxon>Betaproteobacteria</taxon>
        <taxon>Nitrosomonadales</taxon>
        <taxon>Nitrosomonadaceae</taxon>
        <taxon>Nitrosomonas</taxon>
    </lineage>
</organism>
<dbReference type="Proteomes" id="UP000199345">
    <property type="component" value="Unassembled WGS sequence"/>
</dbReference>
<dbReference type="AlphaFoldDB" id="A0A1I0BXQ1"/>
<dbReference type="EMBL" id="FOIA01000012">
    <property type="protein sequence ID" value="SET11166.1"/>
    <property type="molecule type" value="Genomic_DNA"/>
</dbReference>
<keyword evidence="2" id="KW-1185">Reference proteome</keyword>
<name>A0A1I0BXQ1_9PROT</name>
<reference evidence="2" key="1">
    <citation type="submission" date="2016-10" db="EMBL/GenBank/DDBJ databases">
        <authorList>
            <person name="Varghese N."/>
            <person name="Submissions S."/>
        </authorList>
    </citation>
    <scope>NUCLEOTIDE SEQUENCE [LARGE SCALE GENOMIC DNA]</scope>
    <source>
        <strain evidence="2">Nm71</strain>
    </source>
</reference>
<proteinExistence type="predicted"/>
<evidence type="ECO:0000313" key="2">
    <source>
        <dbReference type="Proteomes" id="UP000199345"/>
    </source>
</evidence>
<sequence>MPPARKCQGFAVAADISKKTAYGIEHMRFFLVVKANAFEVAMNAG</sequence>
<gene>
    <name evidence="1" type="ORF">SAMN05216326_11235</name>
</gene>
<accession>A0A1I0BXQ1</accession>